<protein>
    <submittedName>
        <fullName evidence="2">Amidohydrolase family protein</fullName>
    </submittedName>
</protein>
<feature type="domain" description="Amidohydrolase-related" evidence="1">
    <location>
        <begin position="53"/>
        <end position="403"/>
    </location>
</feature>
<reference evidence="2 3" key="1">
    <citation type="submission" date="2019-06" db="EMBL/GenBank/DDBJ databases">
        <title>Genome of Methylobacterium sp. 17Sr1-39.</title>
        <authorList>
            <person name="Seo T."/>
        </authorList>
    </citation>
    <scope>NUCLEOTIDE SEQUENCE [LARGE SCALE GENOMIC DNA]</scope>
    <source>
        <strain evidence="2 3">17Sr1-39</strain>
    </source>
</reference>
<gene>
    <name evidence="2" type="ORF">FF100_33995</name>
</gene>
<dbReference type="Proteomes" id="UP000305267">
    <property type="component" value="Unassembled WGS sequence"/>
</dbReference>
<dbReference type="PANTHER" id="PTHR43135:SF3">
    <property type="entry name" value="ALPHA-D-RIBOSE 1-METHYLPHOSPHONATE 5-TRIPHOSPHATE DIPHOSPHATASE"/>
    <property type="match status" value="1"/>
</dbReference>
<dbReference type="Pfam" id="PF01979">
    <property type="entry name" value="Amidohydro_1"/>
    <property type="match status" value="1"/>
</dbReference>
<dbReference type="Gene3D" id="3.20.20.140">
    <property type="entry name" value="Metal-dependent hydrolases"/>
    <property type="match status" value="1"/>
</dbReference>
<evidence type="ECO:0000313" key="2">
    <source>
        <dbReference type="EMBL" id="TNC06701.1"/>
    </source>
</evidence>
<dbReference type="PANTHER" id="PTHR43135">
    <property type="entry name" value="ALPHA-D-RIBOSE 1-METHYLPHOSPHONATE 5-TRIPHOSPHATE DIPHOSPHATASE"/>
    <property type="match status" value="1"/>
</dbReference>
<organism evidence="2 3">
    <name type="scientific">Methylobacterium terricola</name>
    <dbReference type="NCBI Taxonomy" id="2583531"/>
    <lineage>
        <taxon>Bacteria</taxon>
        <taxon>Pseudomonadati</taxon>
        <taxon>Pseudomonadota</taxon>
        <taxon>Alphaproteobacteria</taxon>
        <taxon>Hyphomicrobiales</taxon>
        <taxon>Methylobacteriaceae</taxon>
        <taxon>Methylobacterium</taxon>
    </lineage>
</organism>
<dbReference type="SUPFAM" id="SSF51556">
    <property type="entry name" value="Metallo-dependent hydrolases"/>
    <property type="match status" value="1"/>
</dbReference>
<sequence>MTIVFRNARVFDGIGRDLRDGLSVVVRDGLIVEVSESPAVPADAHGVDCRGRTLLPGLIDAHVHIIATSVDLSAGKQWPSYVHAQARHIMEGMLERGFTTVRDGGGADAGFVRAVEEGYIRGPRLNISGLALSQTGGHGDMRSTLKRPQEVSNDRIGSAIARIADGVSEVREATRDELRKGAHFIKIMASGGAASVTDPIENTQYSDEELRAIVQEAEAWNTYVMAHAYTPRSIRAVVSAGGRTIEHGNLIDAESARFMHEQGAYLVPTLVASDILTQFADKYGFSAQSMRKIAQVRDRGLEGLSVAREAGVKIGFGTDLLGLELHSYQCEEFTLRATVEDPVDTLISATSVNAEMMMMGDRIGVIAPGYCADILVVQGDPTADATVFTHQGRNIDVIMKEGAFVKNRLS</sequence>
<dbReference type="RefSeq" id="WP_139040435.1">
    <property type="nucleotide sequence ID" value="NZ_VDDA01000045.1"/>
</dbReference>
<keyword evidence="3" id="KW-1185">Reference proteome</keyword>
<dbReference type="Gene3D" id="2.30.40.10">
    <property type="entry name" value="Urease, subunit C, domain 1"/>
    <property type="match status" value="1"/>
</dbReference>
<dbReference type="CDD" id="cd01299">
    <property type="entry name" value="Met_dep_hydrolase_A"/>
    <property type="match status" value="1"/>
</dbReference>
<dbReference type="InterPro" id="IPR006680">
    <property type="entry name" value="Amidohydro-rel"/>
</dbReference>
<accession>A0A5C4L5L5</accession>
<comment type="caution">
    <text evidence="2">The sequence shown here is derived from an EMBL/GenBank/DDBJ whole genome shotgun (WGS) entry which is preliminary data.</text>
</comment>
<dbReference type="GO" id="GO:0016810">
    <property type="term" value="F:hydrolase activity, acting on carbon-nitrogen (but not peptide) bonds"/>
    <property type="evidence" value="ECO:0007669"/>
    <property type="project" value="InterPro"/>
</dbReference>
<dbReference type="SUPFAM" id="SSF51338">
    <property type="entry name" value="Composite domain of metallo-dependent hydrolases"/>
    <property type="match status" value="1"/>
</dbReference>
<dbReference type="OrthoDB" id="9815027at2"/>
<dbReference type="InterPro" id="IPR011059">
    <property type="entry name" value="Metal-dep_hydrolase_composite"/>
</dbReference>
<dbReference type="AlphaFoldDB" id="A0A5C4L5L5"/>
<dbReference type="InterPro" id="IPR057744">
    <property type="entry name" value="OTAase-like"/>
</dbReference>
<keyword evidence="2" id="KW-0378">Hydrolase</keyword>
<dbReference type="InterPro" id="IPR051781">
    <property type="entry name" value="Metallo-dep_Hydrolase"/>
</dbReference>
<evidence type="ECO:0000259" key="1">
    <source>
        <dbReference type="Pfam" id="PF01979"/>
    </source>
</evidence>
<name>A0A5C4L5L5_9HYPH</name>
<proteinExistence type="predicted"/>
<dbReference type="EMBL" id="VDDA01000045">
    <property type="protein sequence ID" value="TNC06701.1"/>
    <property type="molecule type" value="Genomic_DNA"/>
</dbReference>
<dbReference type="InterPro" id="IPR032466">
    <property type="entry name" value="Metal_Hydrolase"/>
</dbReference>
<evidence type="ECO:0000313" key="3">
    <source>
        <dbReference type="Proteomes" id="UP000305267"/>
    </source>
</evidence>